<sequence>MQQWPAGWPRPAKEIAAATDAAVTAALAADSAPFTEATQRLSSAEPDQVRAVHSAMVRELLEDVHPDGLTGEAVQAVLERCARAAAGWAPNLDVGALAVVLTGSLGLSDPDEDARRVGREVIVAHAVLVIADLLAVAQAPADGYLRRAIGEIARAETVEMP</sequence>
<evidence type="ECO:0000313" key="1">
    <source>
        <dbReference type="EMBL" id="GAA4473938.1"/>
    </source>
</evidence>
<proteinExistence type="predicted"/>
<comment type="caution">
    <text evidence="1">The sequence shown here is derived from an EMBL/GenBank/DDBJ whole genome shotgun (WGS) entry which is preliminary data.</text>
</comment>
<protein>
    <recommendedName>
        <fullName evidence="3">TetR family transcriptional regulator</fullName>
    </recommendedName>
</protein>
<reference evidence="2" key="1">
    <citation type="journal article" date="2019" name="Int. J. Syst. Evol. Microbiol.">
        <title>The Global Catalogue of Microorganisms (GCM) 10K type strain sequencing project: providing services to taxonomists for standard genome sequencing and annotation.</title>
        <authorList>
            <consortium name="The Broad Institute Genomics Platform"/>
            <consortium name="The Broad Institute Genome Sequencing Center for Infectious Disease"/>
            <person name="Wu L."/>
            <person name="Ma J."/>
        </authorList>
    </citation>
    <scope>NUCLEOTIDE SEQUENCE [LARGE SCALE GENOMIC DNA]</scope>
    <source>
        <strain evidence="2">JCM 32206</strain>
    </source>
</reference>
<accession>A0ABP8NXI1</accession>
<keyword evidence="2" id="KW-1185">Reference proteome</keyword>
<evidence type="ECO:0008006" key="3">
    <source>
        <dbReference type="Google" id="ProtNLM"/>
    </source>
</evidence>
<gene>
    <name evidence="1" type="ORF">GCM10023094_08620</name>
</gene>
<dbReference type="EMBL" id="BAABFB010000021">
    <property type="protein sequence ID" value="GAA4473938.1"/>
    <property type="molecule type" value="Genomic_DNA"/>
</dbReference>
<organism evidence="1 2">
    <name type="scientific">Rhodococcus olei</name>
    <dbReference type="NCBI Taxonomy" id="2161675"/>
    <lineage>
        <taxon>Bacteria</taxon>
        <taxon>Bacillati</taxon>
        <taxon>Actinomycetota</taxon>
        <taxon>Actinomycetes</taxon>
        <taxon>Mycobacteriales</taxon>
        <taxon>Nocardiaceae</taxon>
        <taxon>Rhodococcus</taxon>
    </lineage>
</organism>
<dbReference type="RefSeq" id="WP_345342525.1">
    <property type="nucleotide sequence ID" value="NZ_BAABFB010000021.1"/>
</dbReference>
<name>A0ABP8NXI1_9NOCA</name>
<dbReference type="Proteomes" id="UP001501183">
    <property type="component" value="Unassembled WGS sequence"/>
</dbReference>
<evidence type="ECO:0000313" key="2">
    <source>
        <dbReference type="Proteomes" id="UP001501183"/>
    </source>
</evidence>